<evidence type="ECO:0000256" key="1">
    <source>
        <dbReference type="ARBA" id="ARBA00004401"/>
    </source>
</evidence>
<feature type="domain" description="Dipeptidylpeptidase IV N-terminal" evidence="5">
    <location>
        <begin position="149"/>
        <end position="513"/>
    </location>
</feature>
<comment type="subcellular location">
    <subcellularLocation>
        <location evidence="1">Cell membrane</location>
        <topology evidence="1">Single-pass type II membrane protein</topology>
    </subcellularLocation>
</comment>
<organism evidence="6">
    <name type="scientific">Oikopleura dioica</name>
    <name type="common">Tunicate</name>
    <dbReference type="NCBI Taxonomy" id="34765"/>
    <lineage>
        <taxon>Eukaryota</taxon>
        <taxon>Metazoa</taxon>
        <taxon>Chordata</taxon>
        <taxon>Tunicata</taxon>
        <taxon>Appendicularia</taxon>
        <taxon>Copelata</taxon>
        <taxon>Oikopleuridae</taxon>
        <taxon>Oikopleura</taxon>
    </lineage>
</organism>
<dbReference type="GO" id="GO:0006508">
    <property type="term" value="P:proteolysis"/>
    <property type="evidence" value="ECO:0007669"/>
    <property type="project" value="InterPro"/>
</dbReference>
<dbReference type="SUPFAM" id="SSF53474">
    <property type="entry name" value="alpha/beta-Hydrolases"/>
    <property type="match status" value="1"/>
</dbReference>
<protein>
    <submittedName>
        <fullName evidence="6">Uncharacterized protein</fullName>
    </submittedName>
</protein>
<evidence type="ECO:0000256" key="3">
    <source>
        <dbReference type="SAM" id="Phobius"/>
    </source>
</evidence>
<dbReference type="EMBL" id="FN655249">
    <property type="protein sequence ID" value="CBY38520.1"/>
    <property type="molecule type" value="Genomic_DNA"/>
</dbReference>
<gene>
    <name evidence="7" type="ORF">GSOID_T00022537001</name>
    <name evidence="6" type="ORF">GSOID_T00032474001</name>
</gene>
<dbReference type="Proteomes" id="UP000011014">
    <property type="component" value="Unassembled WGS sequence"/>
</dbReference>
<dbReference type="Pfam" id="PF00326">
    <property type="entry name" value="Peptidase_S9"/>
    <property type="match status" value="1"/>
</dbReference>
<dbReference type="EMBL" id="FN655967">
    <property type="protein sequence ID" value="CBY40522.1"/>
    <property type="molecule type" value="Genomic_DNA"/>
</dbReference>
<keyword evidence="3" id="KW-0812">Transmembrane</keyword>
<dbReference type="InterPro" id="IPR029058">
    <property type="entry name" value="AB_hydrolase_fold"/>
</dbReference>
<evidence type="ECO:0000313" key="7">
    <source>
        <dbReference type="EMBL" id="CBY40522.1"/>
    </source>
</evidence>
<dbReference type="PANTHER" id="PTHR11731:SF202">
    <property type="entry name" value="DIPEPTIDYL PEPTIDASE FAMILY MEMBER 2"/>
    <property type="match status" value="1"/>
</dbReference>
<dbReference type="Gene3D" id="3.40.50.1820">
    <property type="entry name" value="alpha/beta hydrolase"/>
    <property type="match status" value="1"/>
</dbReference>
<feature type="domain" description="Peptidase S9 prolyl oligopeptidase catalytic" evidence="4">
    <location>
        <begin position="670"/>
        <end position="872"/>
    </location>
</feature>
<name>E4YST1_OIKDI</name>
<dbReference type="SUPFAM" id="SSF82171">
    <property type="entry name" value="DPP6 N-terminal domain-like"/>
    <property type="match status" value="1"/>
</dbReference>
<dbReference type="InterPro" id="IPR001375">
    <property type="entry name" value="Peptidase_S9_cat"/>
</dbReference>
<dbReference type="InterPro" id="IPR002469">
    <property type="entry name" value="Peptidase_S9B_N"/>
</dbReference>
<dbReference type="GO" id="GO:0008239">
    <property type="term" value="F:dipeptidyl-peptidase activity"/>
    <property type="evidence" value="ECO:0007669"/>
    <property type="project" value="TreeGrafter"/>
</dbReference>
<dbReference type="InterPro" id="IPR050278">
    <property type="entry name" value="Serine_Prot_S9B/DPPIV"/>
</dbReference>
<dbReference type="GO" id="GO:0008236">
    <property type="term" value="F:serine-type peptidase activity"/>
    <property type="evidence" value="ECO:0007669"/>
    <property type="project" value="InterPro"/>
</dbReference>
<dbReference type="AlphaFoldDB" id="E4YST1"/>
<dbReference type="ESTHER" id="oikdi-e4yst1">
    <property type="family name" value="DPP4N_Peptidase_S9"/>
</dbReference>
<dbReference type="GO" id="GO:0005886">
    <property type="term" value="C:plasma membrane"/>
    <property type="evidence" value="ECO:0007669"/>
    <property type="project" value="UniProtKB-SubCell"/>
</dbReference>
<evidence type="ECO:0000259" key="4">
    <source>
        <dbReference type="Pfam" id="PF00326"/>
    </source>
</evidence>
<feature type="transmembrane region" description="Helical" evidence="3">
    <location>
        <begin position="7"/>
        <end position="30"/>
    </location>
</feature>
<dbReference type="Pfam" id="PF00930">
    <property type="entry name" value="DPPIV_N"/>
    <property type="match status" value="1"/>
</dbReference>
<keyword evidence="3" id="KW-0472">Membrane</keyword>
<sequence length="877" mass="99597">MGGRLKFFGSGLLASVGTVGLVFGFANLFLKSTDNQEAESLSRNRRDVEKNENDVRIKFPELFDGTYSYSTWSPNWSKKEPTYEILSNNSGTPSIWREEFETPEAEDYLDNYSSSSSSAYGEKNDILKDSWKDLCKGTHGGSCTTFKLSPDEGFIVGQITGKKLWRRSSQKFFTVSSIDPGTKESTPDTYINEFFKDKYCLYAGWAPNAAGDQALAFVCDFDVYVILPGKSTDSEKIKRLTDNGNEFTMLNGVTDWANEEENIKADNTIYWSPDGKKLLFASYDVSNISVLRYSDFDTKNGYQTFSKGEDAYPKIREIPYAKAGGNYAKVLLTVVDDIENAGLTTPSLDLPDVGKDMAHLSRTSWSPNSDWFVMSWINRDTTARRTFACQNSNPWSCTQIDSESSTDHWVGFKGPFYPMATDTFGEYFTILSRQDGDDSFWRVVNVNKDGNIEDWPQTGAGNQNKYVVSDISVNKIMEVEGKQLPLYTYAAPLPSQRHLYISPNREDVCITCGLMDLPNPSGDDKNSCHWVDTRFQKRTATEYIIIASCRGPGVPVTYFSIFNVDGMKISELGNYMQNLTWTVYLDNNNLQEVKNEKQEGWYQRESGSFASPEIYKTHLQYYPEKPMNYELYLPPNFDKEATGKYALLVFVYGAPEYQNVDQRWTTDFVKAYLPSSYDVVTAVIDGRGSAYEGDKFMHLLYKKLGQLEPIDQVQTAQHILDTHKAIDPQRTAIYGWSYGGYATSHVLGYDAGNTFKCGVAVAPLADWRYYDTIYAERYMGRDITTDAYKKASIVEAHPRENYANVDYTIIHGTDDDNVHFLNAVAQQKSLVRAGIDFKAEFYADEDHSIRSTSKIQQHVYRKILKNILDCFGYEWRN</sequence>
<keyword evidence="3" id="KW-1133">Transmembrane helix</keyword>
<evidence type="ECO:0000256" key="2">
    <source>
        <dbReference type="ARBA" id="ARBA00023180"/>
    </source>
</evidence>
<dbReference type="Gene3D" id="2.140.10.30">
    <property type="entry name" value="Dipeptidylpeptidase IV, N-terminal domain"/>
    <property type="match status" value="1"/>
</dbReference>
<reference evidence="6" key="1">
    <citation type="journal article" date="2010" name="Science">
        <title>Plasticity of animal genome architecture unmasked by rapid evolution of a pelagic tunicate.</title>
        <authorList>
            <person name="Denoeud F."/>
            <person name="Henriet S."/>
            <person name="Mungpakdee S."/>
            <person name="Aury J.M."/>
            <person name="Da Silva C."/>
            <person name="Brinkmann H."/>
            <person name="Mikhaleva J."/>
            <person name="Olsen L.C."/>
            <person name="Jubin C."/>
            <person name="Canestro C."/>
            <person name="Bouquet J.M."/>
            <person name="Danks G."/>
            <person name="Poulain J."/>
            <person name="Campsteijn C."/>
            <person name="Adamski M."/>
            <person name="Cross I."/>
            <person name="Yadetie F."/>
            <person name="Muffato M."/>
            <person name="Louis A."/>
            <person name="Butcher S."/>
            <person name="Tsagkogeorga G."/>
            <person name="Konrad A."/>
            <person name="Singh S."/>
            <person name="Jensen M.F."/>
            <person name="Cong E.H."/>
            <person name="Eikeseth-Otteraa H."/>
            <person name="Noel B."/>
            <person name="Anthouard V."/>
            <person name="Porcel B.M."/>
            <person name="Kachouri-Lafond R."/>
            <person name="Nishino A."/>
            <person name="Ugolini M."/>
            <person name="Chourrout P."/>
            <person name="Nishida H."/>
            <person name="Aasland R."/>
            <person name="Huzurbazar S."/>
            <person name="Westhof E."/>
            <person name="Delsuc F."/>
            <person name="Lehrach H."/>
            <person name="Reinhardt R."/>
            <person name="Weissenbach J."/>
            <person name="Roy S.W."/>
            <person name="Artiguenave F."/>
            <person name="Postlethwait J.H."/>
            <person name="Manak J.R."/>
            <person name="Thompson E.M."/>
            <person name="Jaillon O."/>
            <person name="Du Pasquier L."/>
            <person name="Boudinot P."/>
            <person name="Liberles D.A."/>
            <person name="Volff J.N."/>
            <person name="Philippe H."/>
            <person name="Lenhard B."/>
            <person name="Roest Crollius H."/>
            <person name="Wincker P."/>
            <person name="Chourrout D."/>
        </authorList>
    </citation>
    <scope>NUCLEOTIDE SEQUENCE [LARGE SCALE GENOMIC DNA]</scope>
</reference>
<dbReference type="PANTHER" id="PTHR11731">
    <property type="entry name" value="PROTEASE FAMILY S9B,C DIPEPTIDYL-PEPTIDASE IV-RELATED"/>
    <property type="match status" value="1"/>
</dbReference>
<accession>E4YST1</accession>
<evidence type="ECO:0000259" key="5">
    <source>
        <dbReference type="Pfam" id="PF00930"/>
    </source>
</evidence>
<evidence type="ECO:0000313" key="6">
    <source>
        <dbReference type="EMBL" id="CBY38520.1"/>
    </source>
</evidence>
<proteinExistence type="predicted"/>
<dbReference type="FunFam" id="3.40.50.1820:FF:000003">
    <property type="entry name" value="Dipeptidyl peptidase 4"/>
    <property type="match status" value="1"/>
</dbReference>
<keyword evidence="2" id="KW-0325">Glycoprotein</keyword>